<feature type="compositionally biased region" description="Polar residues" evidence="1">
    <location>
        <begin position="91"/>
        <end position="108"/>
    </location>
</feature>
<feature type="compositionally biased region" description="Polar residues" evidence="1">
    <location>
        <begin position="135"/>
        <end position="151"/>
    </location>
</feature>
<accession>A0AAV3NLQ6</accession>
<dbReference type="Proteomes" id="UP001454036">
    <property type="component" value="Unassembled WGS sequence"/>
</dbReference>
<keyword evidence="3" id="KW-1185">Reference proteome</keyword>
<proteinExistence type="predicted"/>
<sequence length="151" mass="16239">MSVADYFGKLQPLWDELATYNPPPACNCEPIIQCWKRSACGFKLKIQLIVMGLCLMLFKPRIEGERPKRESRQAGRGFSSGRGGQGPRMFWQQQQSSGNVGTFDSSSGFGRGKNGIVVNVVSSQEGAKIDFSGADSGQQGNGNAAGLTSSQ</sequence>
<organism evidence="2 3">
    <name type="scientific">Lithospermum erythrorhizon</name>
    <name type="common">Purple gromwell</name>
    <name type="synonym">Lithospermum officinale var. erythrorhizon</name>
    <dbReference type="NCBI Taxonomy" id="34254"/>
    <lineage>
        <taxon>Eukaryota</taxon>
        <taxon>Viridiplantae</taxon>
        <taxon>Streptophyta</taxon>
        <taxon>Embryophyta</taxon>
        <taxon>Tracheophyta</taxon>
        <taxon>Spermatophyta</taxon>
        <taxon>Magnoliopsida</taxon>
        <taxon>eudicotyledons</taxon>
        <taxon>Gunneridae</taxon>
        <taxon>Pentapetalae</taxon>
        <taxon>asterids</taxon>
        <taxon>lamiids</taxon>
        <taxon>Boraginales</taxon>
        <taxon>Boraginaceae</taxon>
        <taxon>Boraginoideae</taxon>
        <taxon>Lithospermeae</taxon>
        <taxon>Lithospermum</taxon>
    </lineage>
</organism>
<dbReference type="EMBL" id="BAABME010000031">
    <property type="protein sequence ID" value="GAA0138708.1"/>
    <property type="molecule type" value="Genomic_DNA"/>
</dbReference>
<dbReference type="AlphaFoldDB" id="A0AAV3NLQ6"/>
<feature type="region of interest" description="Disordered" evidence="1">
    <location>
        <begin position="65"/>
        <end position="110"/>
    </location>
</feature>
<evidence type="ECO:0000313" key="2">
    <source>
        <dbReference type="EMBL" id="GAA0138708.1"/>
    </source>
</evidence>
<name>A0AAV3NLQ6_LITER</name>
<evidence type="ECO:0000313" key="3">
    <source>
        <dbReference type="Proteomes" id="UP001454036"/>
    </source>
</evidence>
<reference evidence="2 3" key="1">
    <citation type="submission" date="2024-01" db="EMBL/GenBank/DDBJ databases">
        <title>The complete chloroplast genome sequence of Lithospermum erythrorhizon: insights into the phylogenetic relationship among Boraginaceae species and the maternal lineages of purple gromwells.</title>
        <authorList>
            <person name="Okada T."/>
            <person name="Watanabe K."/>
        </authorList>
    </citation>
    <scope>NUCLEOTIDE SEQUENCE [LARGE SCALE GENOMIC DNA]</scope>
</reference>
<evidence type="ECO:0000256" key="1">
    <source>
        <dbReference type="SAM" id="MobiDB-lite"/>
    </source>
</evidence>
<comment type="caution">
    <text evidence="2">The sequence shown here is derived from an EMBL/GenBank/DDBJ whole genome shotgun (WGS) entry which is preliminary data.</text>
</comment>
<gene>
    <name evidence="2" type="ORF">LIER_00401</name>
</gene>
<feature type="region of interest" description="Disordered" evidence="1">
    <location>
        <begin position="130"/>
        <end position="151"/>
    </location>
</feature>
<protein>
    <submittedName>
        <fullName evidence="2">Uncharacterized protein</fullName>
    </submittedName>
</protein>